<reference evidence="1" key="2">
    <citation type="journal article" date="2007" name="Science">
        <title>Draft genome sequence of the sexually transmitted pathogen Trichomonas vaginalis.</title>
        <authorList>
            <person name="Carlton J.M."/>
            <person name="Hirt R.P."/>
            <person name="Silva J.C."/>
            <person name="Delcher A.L."/>
            <person name="Schatz M."/>
            <person name="Zhao Q."/>
            <person name="Wortman J.R."/>
            <person name="Bidwell S.L."/>
            <person name="Alsmark U.C.M."/>
            <person name="Besteiro S."/>
            <person name="Sicheritz-Ponten T."/>
            <person name="Noel C.J."/>
            <person name="Dacks J.B."/>
            <person name="Foster P.G."/>
            <person name="Simillion C."/>
            <person name="Van de Peer Y."/>
            <person name="Miranda-Saavedra D."/>
            <person name="Barton G.J."/>
            <person name="Westrop G.D."/>
            <person name="Mueller S."/>
            <person name="Dessi D."/>
            <person name="Fiori P.L."/>
            <person name="Ren Q."/>
            <person name="Paulsen I."/>
            <person name="Zhang H."/>
            <person name="Bastida-Corcuera F.D."/>
            <person name="Simoes-Barbosa A."/>
            <person name="Brown M.T."/>
            <person name="Hayes R.D."/>
            <person name="Mukherjee M."/>
            <person name="Okumura C.Y."/>
            <person name="Schneider R."/>
            <person name="Smith A.J."/>
            <person name="Vanacova S."/>
            <person name="Villalvazo M."/>
            <person name="Haas B.J."/>
            <person name="Pertea M."/>
            <person name="Feldblyum T.V."/>
            <person name="Utterback T.R."/>
            <person name="Shu C.L."/>
            <person name="Osoegawa K."/>
            <person name="de Jong P.J."/>
            <person name="Hrdy I."/>
            <person name="Horvathova L."/>
            <person name="Zubacova Z."/>
            <person name="Dolezal P."/>
            <person name="Malik S.B."/>
            <person name="Logsdon J.M. Jr."/>
            <person name="Henze K."/>
            <person name="Gupta A."/>
            <person name="Wang C.C."/>
            <person name="Dunne R.L."/>
            <person name="Upcroft J.A."/>
            <person name="Upcroft P."/>
            <person name="White O."/>
            <person name="Salzberg S.L."/>
            <person name="Tang P."/>
            <person name="Chiu C.-H."/>
            <person name="Lee Y.-S."/>
            <person name="Embley T.M."/>
            <person name="Coombs G.H."/>
            <person name="Mottram J.C."/>
            <person name="Tachezy J."/>
            <person name="Fraser-Liggett C.M."/>
            <person name="Johnson P.J."/>
        </authorList>
    </citation>
    <scope>NUCLEOTIDE SEQUENCE [LARGE SCALE GENOMIC DNA]</scope>
    <source>
        <strain evidence="1">G3</strain>
    </source>
</reference>
<dbReference type="InParanoid" id="A2DR47"/>
<evidence type="ECO:0000313" key="1">
    <source>
        <dbReference type="EMBL" id="EAY17146.1"/>
    </source>
</evidence>
<dbReference type="AlphaFoldDB" id="A2DR47"/>
<gene>
    <name evidence="1" type="ORF">TVAG_303650</name>
</gene>
<dbReference type="Proteomes" id="UP000001542">
    <property type="component" value="Unassembled WGS sequence"/>
</dbReference>
<dbReference type="VEuPathDB" id="TrichDB:TVAGG3_0695060"/>
<reference evidence="1" key="1">
    <citation type="submission" date="2006-10" db="EMBL/GenBank/DDBJ databases">
        <authorList>
            <person name="Amadeo P."/>
            <person name="Zhao Q."/>
            <person name="Wortman J."/>
            <person name="Fraser-Liggett C."/>
            <person name="Carlton J."/>
        </authorList>
    </citation>
    <scope>NUCLEOTIDE SEQUENCE</scope>
    <source>
        <strain evidence="1">G3</strain>
    </source>
</reference>
<protein>
    <submittedName>
        <fullName evidence="1">Uncharacterized protein</fullName>
    </submittedName>
</protein>
<dbReference type="EMBL" id="DS113234">
    <property type="protein sequence ID" value="EAY17146.1"/>
    <property type="molecule type" value="Genomic_DNA"/>
</dbReference>
<proteinExistence type="predicted"/>
<dbReference type="RefSeq" id="XP_001329369.1">
    <property type="nucleotide sequence ID" value="XM_001329334.1"/>
</dbReference>
<evidence type="ECO:0000313" key="2">
    <source>
        <dbReference type="Proteomes" id="UP000001542"/>
    </source>
</evidence>
<sequence>MNNVNTDLSNLVEIYRDNNLCCVADEEIAAKFNQLTDYERDNIIKDSIKKEDSKSEFRPENSLSLGCGLEGTTGFAGSGNRSIGAKWVTRLEFRNVSSGEFFLQSRLTELIIDFN</sequence>
<accession>A2DR47</accession>
<keyword evidence="2" id="KW-1185">Reference proteome</keyword>
<dbReference type="VEuPathDB" id="TrichDB:TVAG_303650"/>
<name>A2DR47_TRIV3</name>
<organism evidence="1 2">
    <name type="scientific">Trichomonas vaginalis (strain ATCC PRA-98 / G3)</name>
    <dbReference type="NCBI Taxonomy" id="412133"/>
    <lineage>
        <taxon>Eukaryota</taxon>
        <taxon>Metamonada</taxon>
        <taxon>Parabasalia</taxon>
        <taxon>Trichomonadida</taxon>
        <taxon>Trichomonadidae</taxon>
        <taxon>Trichomonas</taxon>
    </lineage>
</organism>
<dbReference type="KEGG" id="tva:4775161"/>